<dbReference type="Proteomes" id="UP000030023">
    <property type="component" value="Unassembled WGS sequence"/>
</dbReference>
<evidence type="ECO:0000256" key="1">
    <source>
        <dbReference type="SAM" id="MobiDB-lite"/>
    </source>
</evidence>
<evidence type="ECO:0000313" key="3">
    <source>
        <dbReference type="Proteomes" id="UP000030023"/>
    </source>
</evidence>
<feature type="compositionally biased region" description="Basic and acidic residues" evidence="1">
    <location>
        <begin position="47"/>
        <end position="59"/>
    </location>
</feature>
<feature type="compositionally biased region" description="Polar residues" evidence="1">
    <location>
        <begin position="1"/>
        <end position="23"/>
    </location>
</feature>
<protein>
    <recommendedName>
        <fullName evidence="4">LtrC-like protein</fullName>
    </recommendedName>
</protein>
<feature type="region of interest" description="Disordered" evidence="1">
    <location>
        <begin position="1"/>
        <end position="59"/>
    </location>
</feature>
<organism evidence="2 3">
    <name type="scientific">Oenococcus alcoholitolerans</name>
    <dbReference type="NCBI Taxonomy" id="931074"/>
    <lineage>
        <taxon>Bacteria</taxon>
        <taxon>Bacillati</taxon>
        <taxon>Bacillota</taxon>
        <taxon>Bacilli</taxon>
        <taxon>Lactobacillales</taxon>
        <taxon>Lactobacillaceae</taxon>
        <taxon>Oenococcus</taxon>
    </lineage>
</organism>
<comment type="caution">
    <text evidence="2">The sequence shown here is derived from an EMBL/GenBank/DDBJ whole genome shotgun (WGS) entry which is preliminary data.</text>
</comment>
<keyword evidence="3" id="KW-1185">Reference proteome</keyword>
<gene>
    <name evidence="2" type="ORF">Q757_00280</name>
</gene>
<reference evidence="2 3" key="1">
    <citation type="journal article" date="2014" name="Antonie Van Leeuwenhoek">
        <title>Oenococcus alcoholitolerans sp. nov., a lactic acid bacteria isolated from cachaca and ethanol fermentation processes.</title>
        <authorList>
            <person name="Badotti F."/>
            <person name="Moreira A.P."/>
            <person name="Tonon L.A."/>
            <person name="de Lucena B.T."/>
            <person name="Gomes Fde C."/>
            <person name="Kruger R."/>
            <person name="Thompson C.C."/>
            <person name="de Morais M.A.Jr."/>
            <person name="Rosa C.A."/>
            <person name="Thompson F.L."/>
        </authorList>
    </citation>
    <scope>NUCLEOTIDE SEQUENCE [LARGE SCALE GENOMIC DNA]</scope>
    <source>
        <strain evidence="2 3">UFRJ-M7.2.18</strain>
    </source>
</reference>
<evidence type="ECO:0000313" key="2">
    <source>
        <dbReference type="EMBL" id="KGO32579.1"/>
    </source>
</evidence>
<dbReference type="EMBL" id="AXCV01000004">
    <property type="protein sequence ID" value="KGO32579.1"/>
    <property type="molecule type" value="Genomic_DNA"/>
</dbReference>
<proteinExistence type="predicted"/>
<name>A0ABR4XTK0_9LACO</name>
<sequence length="59" mass="7046">MQQQIKQATDPQQKSELKNQLNDVHQEISDRTQKQLQDFVRQNPEIRQAERNTGETLKR</sequence>
<feature type="compositionally biased region" description="Basic and acidic residues" evidence="1">
    <location>
        <begin position="24"/>
        <end position="33"/>
    </location>
</feature>
<evidence type="ECO:0008006" key="4">
    <source>
        <dbReference type="Google" id="ProtNLM"/>
    </source>
</evidence>
<accession>A0ABR4XTK0</accession>